<dbReference type="InterPro" id="IPR001387">
    <property type="entry name" value="Cro/C1-type_HTH"/>
</dbReference>
<evidence type="ECO:0000313" key="3">
    <source>
        <dbReference type="Proteomes" id="UP000177050"/>
    </source>
</evidence>
<comment type="caution">
    <text evidence="2">The sequence shown here is derived from an EMBL/GenBank/DDBJ whole genome shotgun (WGS) entry which is preliminary data.</text>
</comment>
<name>A0A1F7L1J1_9BACT</name>
<dbReference type="SUPFAM" id="SSF47413">
    <property type="entry name" value="lambda repressor-like DNA-binding domains"/>
    <property type="match status" value="1"/>
</dbReference>
<dbReference type="GO" id="GO:0003677">
    <property type="term" value="F:DNA binding"/>
    <property type="evidence" value="ECO:0007669"/>
    <property type="project" value="InterPro"/>
</dbReference>
<organism evidence="2 3">
    <name type="scientific">Candidatus Roizmanbacteria bacterium RIFOXYD1_FULL_38_12</name>
    <dbReference type="NCBI Taxonomy" id="1802093"/>
    <lineage>
        <taxon>Bacteria</taxon>
        <taxon>Candidatus Roizmaniibacteriota</taxon>
    </lineage>
</organism>
<dbReference type="Proteomes" id="UP000177050">
    <property type="component" value="Unassembled WGS sequence"/>
</dbReference>
<evidence type="ECO:0000313" key="2">
    <source>
        <dbReference type="EMBL" id="OGK73914.1"/>
    </source>
</evidence>
<dbReference type="EMBL" id="MGBR01000001">
    <property type="protein sequence ID" value="OGK73914.1"/>
    <property type="molecule type" value="Genomic_DNA"/>
</dbReference>
<evidence type="ECO:0000259" key="1">
    <source>
        <dbReference type="PROSITE" id="PS50943"/>
    </source>
</evidence>
<dbReference type="CDD" id="cd00093">
    <property type="entry name" value="HTH_XRE"/>
    <property type="match status" value="1"/>
</dbReference>
<reference evidence="2 3" key="1">
    <citation type="journal article" date="2016" name="Nat. Commun.">
        <title>Thousands of microbial genomes shed light on interconnected biogeochemical processes in an aquifer system.</title>
        <authorList>
            <person name="Anantharaman K."/>
            <person name="Brown C.T."/>
            <person name="Hug L.A."/>
            <person name="Sharon I."/>
            <person name="Castelle C.J."/>
            <person name="Probst A.J."/>
            <person name="Thomas B.C."/>
            <person name="Singh A."/>
            <person name="Wilkins M.J."/>
            <person name="Karaoz U."/>
            <person name="Brodie E.L."/>
            <person name="Williams K.H."/>
            <person name="Hubbard S.S."/>
            <person name="Banfield J.F."/>
        </authorList>
    </citation>
    <scope>NUCLEOTIDE SEQUENCE [LARGE SCALE GENOMIC DNA]</scope>
</reference>
<dbReference type="InterPro" id="IPR010982">
    <property type="entry name" value="Lambda_DNA-bd_dom_sf"/>
</dbReference>
<dbReference type="Gene3D" id="1.10.260.40">
    <property type="entry name" value="lambda repressor-like DNA-binding domains"/>
    <property type="match status" value="1"/>
</dbReference>
<protein>
    <recommendedName>
        <fullName evidence="1">HTH cro/C1-type domain-containing protein</fullName>
    </recommendedName>
</protein>
<gene>
    <name evidence="2" type="ORF">A3K52_04005</name>
</gene>
<proteinExistence type="predicted"/>
<sequence length="72" mass="8527">MKGNFVYKRLGQRIYDERKRRGLSQEDLAGITTLHRTHIARIEKGYINPSFMTLYLLARKFRMNVSRLLKGV</sequence>
<dbReference type="SMART" id="SM00530">
    <property type="entry name" value="HTH_XRE"/>
    <property type="match status" value="1"/>
</dbReference>
<feature type="domain" description="HTH cro/C1-type" evidence="1">
    <location>
        <begin position="14"/>
        <end position="68"/>
    </location>
</feature>
<accession>A0A1F7L1J1</accession>
<dbReference type="AlphaFoldDB" id="A0A1F7L1J1"/>
<dbReference type="PROSITE" id="PS50943">
    <property type="entry name" value="HTH_CROC1"/>
    <property type="match status" value="1"/>
</dbReference>
<dbReference type="Pfam" id="PF01381">
    <property type="entry name" value="HTH_3"/>
    <property type="match status" value="1"/>
</dbReference>